<reference evidence="2 3" key="1">
    <citation type="submission" date="2015-09" db="EMBL/GenBank/DDBJ databases">
        <title>Draft Genome Sequence of Bradyrhizobium manausense Strain BR 3351T, a Novel Symbiotic Nitrogen-Fixing Alphaproteobacterium Isolated from Brazilian Amazon Rain Forest.</title>
        <authorList>
            <person name="De Araujo J.L."/>
            <person name="Zilli J.E."/>
        </authorList>
    </citation>
    <scope>NUCLEOTIDE SEQUENCE [LARGE SCALE GENOMIC DNA]</scope>
    <source>
        <strain evidence="2 3">BR3351</strain>
    </source>
</reference>
<protein>
    <submittedName>
        <fullName evidence="2">Uncharacterized protein</fullName>
    </submittedName>
</protein>
<dbReference type="AlphaFoldDB" id="A0A0R3DN54"/>
<feature type="transmembrane region" description="Helical" evidence="1">
    <location>
        <begin position="102"/>
        <end position="122"/>
    </location>
</feature>
<feature type="transmembrane region" description="Helical" evidence="1">
    <location>
        <begin position="12"/>
        <end position="35"/>
    </location>
</feature>
<keyword evidence="1" id="KW-0472">Membrane</keyword>
<evidence type="ECO:0000256" key="1">
    <source>
        <dbReference type="SAM" id="Phobius"/>
    </source>
</evidence>
<feature type="transmembrane region" description="Helical" evidence="1">
    <location>
        <begin position="69"/>
        <end position="90"/>
    </location>
</feature>
<proteinExistence type="predicted"/>
<evidence type="ECO:0000313" key="3">
    <source>
        <dbReference type="Proteomes" id="UP000051936"/>
    </source>
</evidence>
<dbReference type="Proteomes" id="UP000051936">
    <property type="component" value="Unassembled WGS sequence"/>
</dbReference>
<organism evidence="2 3">
    <name type="scientific">Bradyrhizobium manausense</name>
    <dbReference type="NCBI Taxonomy" id="989370"/>
    <lineage>
        <taxon>Bacteria</taxon>
        <taxon>Pseudomonadati</taxon>
        <taxon>Pseudomonadota</taxon>
        <taxon>Alphaproteobacteria</taxon>
        <taxon>Hyphomicrobiales</taxon>
        <taxon>Nitrobacteraceae</taxon>
        <taxon>Bradyrhizobium</taxon>
    </lineage>
</organism>
<evidence type="ECO:0000313" key="2">
    <source>
        <dbReference type="EMBL" id="KRQ09156.1"/>
    </source>
</evidence>
<feature type="transmembrane region" description="Helical" evidence="1">
    <location>
        <begin position="42"/>
        <end position="63"/>
    </location>
</feature>
<comment type="caution">
    <text evidence="2">The sequence shown here is derived from an EMBL/GenBank/DDBJ whole genome shotgun (WGS) entry which is preliminary data.</text>
</comment>
<keyword evidence="1" id="KW-0812">Transmembrane</keyword>
<dbReference type="OrthoDB" id="9923969at2"/>
<accession>A0A0R3DN54</accession>
<dbReference type="RefSeq" id="WP_057750421.1">
    <property type="nucleotide sequence ID" value="NZ_LJYG01000090.1"/>
</dbReference>
<sequence>MVVKVGHAMKKLGIGFLWAIAAIYFVSLSVALVVAYRSKADWLVILGALWLGVFLGTLVGFYVQEADEWGPRALTTSIWVVAGSSTLVLLQFLNPSAGLREIWFYPLGIVGGFIVGTIWEYVDPPLPSK</sequence>
<gene>
    <name evidence="2" type="ORF">AOQ71_21235</name>
</gene>
<name>A0A0R3DN54_9BRAD</name>
<dbReference type="EMBL" id="LJYG01000090">
    <property type="protein sequence ID" value="KRQ09156.1"/>
    <property type="molecule type" value="Genomic_DNA"/>
</dbReference>
<dbReference type="STRING" id="989370.AOQ71_21235"/>
<keyword evidence="1" id="KW-1133">Transmembrane helix</keyword>
<keyword evidence="3" id="KW-1185">Reference proteome</keyword>